<evidence type="ECO:0000256" key="10">
    <source>
        <dbReference type="ARBA" id="ARBA00030646"/>
    </source>
</evidence>
<dbReference type="EMBL" id="GL882879">
    <property type="protein sequence ID" value="EGF83719.1"/>
    <property type="molecule type" value="Genomic_DNA"/>
</dbReference>
<reference evidence="13 14" key="1">
    <citation type="submission" date="2009-12" db="EMBL/GenBank/DDBJ databases">
        <title>The draft genome of Batrachochytrium dendrobatidis.</title>
        <authorList>
            <consortium name="US DOE Joint Genome Institute (JGI-PGF)"/>
            <person name="Kuo A."/>
            <person name="Salamov A."/>
            <person name="Schmutz J."/>
            <person name="Lucas S."/>
            <person name="Pitluck S."/>
            <person name="Rosenblum E."/>
            <person name="Stajich J."/>
            <person name="Eisen M."/>
            <person name="Grigoriev I.V."/>
        </authorList>
    </citation>
    <scope>NUCLEOTIDE SEQUENCE [LARGE SCALE GENOMIC DNA]</scope>
    <source>
        <strain evidence="14">JAM81 / FGSC 10211</strain>
    </source>
</reference>
<evidence type="ECO:0000256" key="8">
    <source>
        <dbReference type="ARBA" id="ARBA00023065"/>
    </source>
</evidence>
<keyword evidence="5" id="KW-1003">Cell membrane</keyword>
<keyword evidence="8" id="KW-0406">Ion transport</keyword>
<keyword evidence="14" id="KW-1185">Reference proteome</keyword>
<dbReference type="GO" id="GO:0006811">
    <property type="term" value="P:monoatomic ion transport"/>
    <property type="evidence" value="ECO:0007669"/>
    <property type="project" value="UniProtKB-KW"/>
</dbReference>
<evidence type="ECO:0000313" key="13">
    <source>
        <dbReference type="EMBL" id="EGF83719.1"/>
    </source>
</evidence>
<evidence type="ECO:0000256" key="6">
    <source>
        <dbReference type="ARBA" id="ARBA00022692"/>
    </source>
</evidence>
<proteinExistence type="predicted"/>
<feature type="transmembrane region" description="Helical" evidence="12">
    <location>
        <begin position="253"/>
        <end position="275"/>
    </location>
</feature>
<gene>
    <name evidence="13" type="ORF">BATDEDRAFT_3104</name>
</gene>
<keyword evidence="7 12" id="KW-1133">Transmembrane helix</keyword>
<protein>
    <recommendedName>
        <fullName evidence="3">Molybdate-anion transporter</fullName>
    </recommendedName>
    <alternativeName>
        <fullName evidence="10">Major facilitator superfamily domain-containing protein 5</fullName>
    </alternativeName>
    <alternativeName>
        <fullName evidence="11">Molybdate transporter 2 homolog</fullName>
    </alternativeName>
</protein>
<comment type="subcellular location">
    <subcellularLocation>
        <location evidence="2">Cell membrane</location>
        <topology evidence="2">Multi-pass membrane protein</topology>
    </subcellularLocation>
</comment>
<dbReference type="Pfam" id="PF05631">
    <property type="entry name" value="MFS_5"/>
    <property type="match status" value="1"/>
</dbReference>
<evidence type="ECO:0000256" key="12">
    <source>
        <dbReference type="SAM" id="Phobius"/>
    </source>
</evidence>
<keyword evidence="6 12" id="KW-0812">Transmembrane</keyword>
<comment type="function">
    <text evidence="1">Mediates high-affinity intracellular uptake of the rare oligo-element molybdenum.</text>
</comment>
<feature type="non-terminal residue" evidence="13">
    <location>
        <position position="362"/>
    </location>
</feature>
<dbReference type="PANTHER" id="PTHR23516">
    <property type="entry name" value="SAM (S-ADENOSYL METHIONINE) TRANSPORTER"/>
    <property type="match status" value="1"/>
</dbReference>
<dbReference type="AlphaFoldDB" id="F4NRA3"/>
<dbReference type="PANTHER" id="PTHR23516:SF1">
    <property type="entry name" value="MOLYBDATE-ANION TRANSPORTER"/>
    <property type="match status" value="1"/>
</dbReference>
<feature type="transmembrane region" description="Helical" evidence="12">
    <location>
        <begin position="287"/>
        <end position="305"/>
    </location>
</feature>
<dbReference type="InParanoid" id="F4NRA3"/>
<feature type="transmembrane region" description="Helical" evidence="12">
    <location>
        <begin position="69"/>
        <end position="88"/>
    </location>
</feature>
<feature type="transmembrane region" description="Helical" evidence="12">
    <location>
        <begin position="128"/>
        <end position="146"/>
    </location>
</feature>
<dbReference type="OrthoDB" id="263957at2759"/>
<feature type="non-terminal residue" evidence="13">
    <location>
        <position position="1"/>
    </location>
</feature>
<feature type="transmembrane region" description="Helical" evidence="12">
    <location>
        <begin position="166"/>
        <end position="191"/>
    </location>
</feature>
<evidence type="ECO:0000313" key="14">
    <source>
        <dbReference type="Proteomes" id="UP000007241"/>
    </source>
</evidence>
<dbReference type="GO" id="GO:0005886">
    <property type="term" value="C:plasma membrane"/>
    <property type="evidence" value="ECO:0007669"/>
    <property type="project" value="UniProtKB-SubCell"/>
</dbReference>
<evidence type="ECO:0000256" key="4">
    <source>
        <dbReference type="ARBA" id="ARBA00022448"/>
    </source>
</evidence>
<dbReference type="STRING" id="684364.F4NRA3"/>
<name>F4NRA3_BATDJ</name>
<evidence type="ECO:0000256" key="7">
    <source>
        <dbReference type="ARBA" id="ARBA00022989"/>
    </source>
</evidence>
<dbReference type="CDD" id="cd17487">
    <property type="entry name" value="MFS_MFSD5_like"/>
    <property type="match status" value="1"/>
</dbReference>
<evidence type="ECO:0000256" key="3">
    <source>
        <dbReference type="ARBA" id="ARBA00021242"/>
    </source>
</evidence>
<organism evidence="13 14">
    <name type="scientific">Batrachochytrium dendrobatidis (strain JAM81 / FGSC 10211)</name>
    <name type="common">Frog chytrid fungus</name>
    <dbReference type="NCBI Taxonomy" id="684364"/>
    <lineage>
        <taxon>Eukaryota</taxon>
        <taxon>Fungi</taxon>
        <taxon>Fungi incertae sedis</taxon>
        <taxon>Chytridiomycota</taxon>
        <taxon>Chytridiomycota incertae sedis</taxon>
        <taxon>Chytridiomycetes</taxon>
        <taxon>Rhizophydiales</taxon>
        <taxon>Rhizophydiales incertae sedis</taxon>
        <taxon>Batrachochytrium</taxon>
    </lineage>
</organism>
<evidence type="ECO:0000256" key="2">
    <source>
        <dbReference type="ARBA" id="ARBA00004651"/>
    </source>
</evidence>
<evidence type="ECO:0000256" key="5">
    <source>
        <dbReference type="ARBA" id="ARBA00022475"/>
    </source>
</evidence>
<dbReference type="SUPFAM" id="SSF103473">
    <property type="entry name" value="MFS general substrate transporter"/>
    <property type="match status" value="1"/>
</dbReference>
<dbReference type="GeneID" id="18240008"/>
<dbReference type="RefSeq" id="XP_006674896.1">
    <property type="nucleotide sequence ID" value="XM_006674833.1"/>
</dbReference>
<sequence length="362" mass="40345">FRAFQSNYLLVYGLVLISDWLQGPYIYSLYKSYNYELDIIALLFVTGFLSSAIVGTFVGSIADRFGRRLGCVLFCVFYALSCLTKLSPEFGMLMLGRVLGGISTSLLFTVFESWMISEHRSRGFGENLLSETFAWSTFVNGLVAIISGRLNNDAQLCIVANFSVDYFGLVAPFMIAIVVLILAMVIIILTWTENYGNKSASTSSPSFFSVIQIIYNDPDIFAVGTMQFCFESAMYTFVFLWSPVLETLAGSTIKLPFGVIFSSFMVCIMIGSLFFKMLNQKQFTHESIAKVVFSVASVVFFLPALTTNEALTYIAFNAFEICCGIYFPSVGSIRSKVIPENTRSTVMNIFRIPLNLIVVLIL</sequence>
<dbReference type="Proteomes" id="UP000007241">
    <property type="component" value="Unassembled WGS sequence"/>
</dbReference>
<keyword evidence="4" id="KW-0813">Transport</keyword>
<dbReference type="HOGENOM" id="CLU_034007_2_0_1"/>
<evidence type="ECO:0000256" key="9">
    <source>
        <dbReference type="ARBA" id="ARBA00023136"/>
    </source>
</evidence>
<feature type="transmembrane region" description="Helical" evidence="12">
    <location>
        <begin position="311"/>
        <end position="333"/>
    </location>
</feature>
<feature type="transmembrane region" description="Helical" evidence="12">
    <location>
        <begin position="220"/>
        <end position="241"/>
    </location>
</feature>
<evidence type="ECO:0000256" key="11">
    <source>
        <dbReference type="ARBA" id="ARBA00032555"/>
    </source>
</evidence>
<evidence type="ECO:0000256" key="1">
    <source>
        <dbReference type="ARBA" id="ARBA00003019"/>
    </source>
</evidence>
<feature type="transmembrane region" description="Helical" evidence="12">
    <location>
        <begin position="94"/>
        <end position="116"/>
    </location>
</feature>
<feature type="transmembrane region" description="Helical" evidence="12">
    <location>
        <begin position="7"/>
        <end position="27"/>
    </location>
</feature>
<dbReference type="GO" id="GO:0015098">
    <property type="term" value="F:molybdate ion transmembrane transporter activity"/>
    <property type="evidence" value="ECO:0007669"/>
    <property type="project" value="InterPro"/>
</dbReference>
<dbReference type="Gene3D" id="1.20.1250.20">
    <property type="entry name" value="MFS general substrate transporter like domains"/>
    <property type="match status" value="1"/>
</dbReference>
<feature type="transmembrane region" description="Helical" evidence="12">
    <location>
        <begin position="39"/>
        <end position="62"/>
    </location>
</feature>
<dbReference type="InterPro" id="IPR036259">
    <property type="entry name" value="MFS_trans_sf"/>
</dbReference>
<keyword evidence="9 12" id="KW-0472">Membrane</keyword>
<dbReference type="OMA" id="CCGWVVL"/>
<accession>F4NRA3</accession>
<dbReference type="InterPro" id="IPR008509">
    <property type="entry name" value="MOT2/MFSD5"/>
</dbReference>